<keyword evidence="4" id="KW-1185">Reference proteome</keyword>
<accession>A0A2J6RHZ7</accession>
<evidence type="ECO:0000259" key="2">
    <source>
        <dbReference type="Pfam" id="PF17168"/>
    </source>
</evidence>
<dbReference type="Proteomes" id="UP000235786">
    <property type="component" value="Unassembled WGS sequence"/>
</dbReference>
<feature type="domain" description="Glutaminase A N-terminal" evidence="2">
    <location>
        <begin position="121"/>
        <end position="331"/>
    </location>
</feature>
<evidence type="ECO:0000313" key="4">
    <source>
        <dbReference type="Proteomes" id="UP000235786"/>
    </source>
</evidence>
<feature type="domain" description="Glutaminase A central" evidence="1">
    <location>
        <begin position="344"/>
        <end position="675"/>
    </location>
</feature>
<dbReference type="PANTHER" id="PTHR31987">
    <property type="entry name" value="GLUTAMINASE A-RELATED"/>
    <property type="match status" value="1"/>
</dbReference>
<organism evidence="3 4">
    <name type="scientific">Hyaloscypha variabilis (strain UAMH 11265 / GT02V1 / F)</name>
    <name type="common">Meliniomyces variabilis</name>
    <dbReference type="NCBI Taxonomy" id="1149755"/>
    <lineage>
        <taxon>Eukaryota</taxon>
        <taxon>Fungi</taxon>
        <taxon>Dikarya</taxon>
        <taxon>Ascomycota</taxon>
        <taxon>Pezizomycotina</taxon>
        <taxon>Leotiomycetes</taxon>
        <taxon>Helotiales</taxon>
        <taxon>Hyaloscyphaceae</taxon>
        <taxon>Hyaloscypha</taxon>
        <taxon>Hyaloscypha variabilis</taxon>
    </lineage>
</organism>
<dbReference type="InterPro" id="IPR052743">
    <property type="entry name" value="Glutaminase_GtaA"/>
</dbReference>
<dbReference type="InterPro" id="IPR033433">
    <property type="entry name" value="GtaA_N"/>
</dbReference>
<reference evidence="3 4" key="1">
    <citation type="submission" date="2016-04" db="EMBL/GenBank/DDBJ databases">
        <title>A degradative enzymes factory behind the ericoid mycorrhizal symbiosis.</title>
        <authorList>
            <consortium name="DOE Joint Genome Institute"/>
            <person name="Martino E."/>
            <person name="Morin E."/>
            <person name="Grelet G."/>
            <person name="Kuo A."/>
            <person name="Kohler A."/>
            <person name="Daghino S."/>
            <person name="Barry K."/>
            <person name="Choi C."/>
            <person name="Cichocki N."/>
            <person name="Clum A."/>
            <person name="Copeland A."/>
            <person name="Hainaut M."/>
            <person name="Haridas S."/>
            <person name="Labutti K."/>
            <person name="Lindquist E."/>
            <person name="Lipzen A."/>
            <person name="Khouja H.-R."/>
            <person name="Murat C."/>
            <person name="Ohm R."/>
            <person name="Olson A."/>
            <person name="Spatafora J."/>
            <person name="Veneault-Fourrey C."/>
            <person name="Henrissat B."/>
            <person name="Grigoriev I."/>
            <person name="Martin F."/>
            <person name="Perotto S."/>
        </authorList>
    </citation>
    <scope>NUCLEOTIDE SEQUENCE [LARGE SCALE GENOMIC DNA]</scope>
    <source>
        <strain evidence="3 4">F</strain>
    </source>
</reference>
<dbReference type="InterPro" id="IPR032514">
    <property type="entry name" value="GtaA_central"/>
</dbReference>
<name>A0A2J6RHZ7_HYAVF</name>
<gene>
    <name evidence="3" type="ORF">L207DRAFT_545349</name>
</gene>
<evidence type="ECO:0000259" key="1">
    <source>
        <dbReference type="Pfam" id="PF16335"/>
    </source>
</evidence>
<sequence length="683" mass="77012">MNFNPQVPCNSSLIISIIPIFSHRTIHIEAGQSVWYSYFSLDIALRSSIPLAVRSPYLSAYLPAGCGNGGQGYLAGNWPTFWAEQTLGWAGMIRVDNTTYTWMGDPGPQPVTQVEFEYTSTRSIFRMEVDKKVMMEILFLSPVPLKDQKRQSLTASYLEVRVESIDGKSHDVQMYSDITAEWVSGDRSSVAQWEFDTTSDDIAYHKVYRQTKLPFSETNDQAEWGHCYWATKKVHGLTFQSGAAKAVRGSFKSQGKLDNTKDTKFRPINKDFPAFAFSVDLGSVAHPVSTLFTLDLMQEQAIRFESQSGIIILNSLWASYFMNETSAATALDDKIKRDSIAVGGQDYLTITSLSTRQAFGATQLVGNLTKQYLFIKELSSDGNIQTVDVIYPFYPILLYLEPSMTRLMLDPLFEHQESGLFFLGTPQCMIWPLEECGNMLILTLAYAQPANDIEYLKTHYNMLKQWTEYLIEETLLPANQMSTDDFAGWLSNQTNLALKGIIGIDAMAVIANLTGNWDDGDRYSNISHNYVSKWQGLGIAYDAKPPHTTLSYNQNDTHGLVYNLYSDRLLDLNLVPQSVYDMQSVFYATIEQKHGIPLDTRHYYTKSDWEMWAAAISSPSTRNMFIHDLAKWINETHTNTACTDLYDTRNGDYATEGRDNHFIARPVVGGHFALLALKSGISA</sequence>
<dbReference type="AlphaFoldDB" id="A0A2J6RHZ7"/>
<proteinExistence type="predicted"/>
<dbReference type="OrthoDB" id="431715at2759"/>
<evidence type="ECO:0000313" key="3">
    <source>
        <dbReference type="EMBL" id="PMD38148.1"/>
    </source>
</evidence>
<dbReference type="PANTHER" id="PTHR31987:SF1">
    <property type="entry name" value="GLUTAMINASE A"/>
    <property type="match status" value="1"/>
</dbReference>
<dbReference type="EMBL" id="KZ613948">
    <property type="protein sequence ID" value="PMD38148.1"/>
    <property type="molecule type" value="Genomic_DNA"/>
</dbReference>
<dbReference type="STRING" id="1149755.A0A2J6RHZ7"/>
<protein>
    <submittedName>
        <fullName evidence="3">Glutaminase GtaA</fullName>
    </submittedName>
</protein>
<dbReference type="Pfam" id="PF17168">
    <property type="entry name" value="DUF5127"/>
    <property type="match status" value="1"/>
</dbReference>
<dbReference type="Pfam" id="PF16335">
    <property type="entry name" value="GtaA_6_Hairpin"/>
    <property type="match status" value="1"/>
</dbReference>